<keyword evidence="1" id="KW-0812">Transmembrane</keyword>
<protein>
    <submittedName>
        <fullName evidence="2">Uncharacterized protein</fullName>
    </submittedName>
</protein>
<feature type="transmembrane region" description="Helical" evidence="1">
    <location>
        <begin position="21"/>
        <end position="40"/>
    </location>
</feature>
<evidence type="ECO:0000313" key="2">
    <source>
        <dbReference type="EMBL" id="TCO02442.1"/>
    </source>
</evidence>
<dbReference type="EMBL" id="SLWK01000024">
    <property type="protein sequence ID" value="TCO02442.1"/>
    <property type="molecule type" value="Genomic_DNA"/>
</dbReference>
<evidence type="ECO:0000256" key="1">
    <source>
        <dbReference type="SAM" id="Phobius"/>
    </source>
</evidence>
<keyword evidence="3" id="KW-1185">Reference proteome</keyword>
<dbReference type="RefSeq" id="WP_132435598.1">
    <property type="nucleotide sequence ID" value="NZ_SLWK01000024.1"/>
</dbReference>
<dbReference type="AlphaFoldDB" id="A0A4R2G4G8"/>
<gene>
    <name evidence="2" type="ORF">EV194_1247</name>
</gene>
<name>A0A4R2G4G8_9BACT</name>
<dbReference type="Proteomes" id="UP000295221">
    <property type="component" value="Unassembled WGS sequence"/>
</dbReference>
<keyword evidence="1" id="KW-0472">Membrane</keyword>
<evidence type="ECO:0000313" key="3">
    <source>
        <dbReference type="Proteomes" id="UP000295221"/>
    </source>
</evidence>
<keyword evidence="1" id="KW-1133">Transmembrane helix</keyword>
<comment type="caution">
    <text evidence="2">The sequence shown here is derived from an EMBL/GenBank/DDBJ whole genome shotgun (WGS) entry which is preliminary data.</text>
</comment>
<organism evidence="2 3">
    <name type="scientific">Natronoflexus pectinivorans</name>
    <dbReference type="NCBI Taxonomy" id="682526"/>
    <lineage>
        <taxon>Bacteria</taxon>
        <taxon>Pseudomonadati</taxon>
        <taxon>Bacteroidota</taxon>
        <taxon>Bacteroidia</taxon>
        <taxon>Marinilabiliales</taxon>
        <taxon>Marinilabiliaceae</taxon>
        <taxon>Natronoflexus</taxon>
    </lineage>
</organism>
<reference evidence="2 3" key="1">
    <citation type="submission" date="2019-03" db="EMBL/GenBank/DDBJ databases">
        <title>Genomic Encyclopedia of Type Strains, Phase IV (KMG-IV): sequencing the most valuable type-strain genomes for metagenomic binning, comparative biology and taxonomic classification.</title>
        <authorList>
            <person name="Goeker M."/>
        </authorList>
    </citation>
    <scope>NUCLEOTIDE SEQUENCE [LARGE SCALE GENOMIC DNA]</scope>
    <source>
        <strain evidence="2 3">DSM 24179</strain>
    </source>
</reference>
<accession>A0A4R2G4G8</accession>
<sequence length="183" mass="22186">MTEYRDLSLEIREYPNSLFEVILIWFILLLWGFAFIMFFIEVNDKIIARISVLLGVYIMIIWYFSKYIFQTPKIIGHIFINQNYINFKKNNIEIKQIEFLGIKCNDYRGKIKIKRTEFPFPSLGTKNEIKIFTKNGLLFESEFFIRKKKDIKRFDKFIKHWSELDIRIQYIVNNKAVYMSNGF</sequence>
<proteinExistence type="predicted"/>
<feature type="transmembrane region" description="Helical" evidence="1">
    <location>
        <begin position="46"/>
        <end position="64"/>
    </location>
</feature>